<name>A0A9P9YM21_9MUSC</name>
<proteinExistence type="predicted"/>
<dbReference type="Proteomes" id="UP001059596">
    <property type="component" value="Unassembled WGS sequence"/>
</dbReference>
<evidence type="ECO:0000313" key="2">
    <source>
        <dbReference type="EMBL" id="KAI8039416.1"/>
    </source>
</evidence>
<feature type="chain" id="PRO_5040181410" evidence="1">
    <location>
        <begin position="22"/>
        <end position="52"/>
    </location>
</feature>
<dbReference type="EMBL" id="JAMKOV010000006">
    <property type="protein sequence ID" value="KAI8039416.1"/>
    <property type="molecule type" value="Genomic_DNA"/>
</dbReference>
<keyword evidence="1" id="KW-0732">Signal</keyword>
<feature type="non-terminal residue" evidence="2">
    <location>
        <position position="1"/>
    </location>
</feature>
<evidence type="ECO:0000256" key="1">
    <source>
        <dbReference type="SAM" id="SignalP"/>
    </source>
</evidence>
<gene>
    <name evidence="2" type="ORF">M5D96_008140</name>
</gene>
<evidence type="ECO:0000313" key="3">
    <source>
        <dbReference type="Proteomes" id="UP001059596"/>
    </source>
</evidence>
<comment type="caution">
    <text evidence="2">The sequence shown here is derived from an EMBL/GenBank/DDBJ whole genome shotgun (WGS) entry which is preliminary data.</text>
</comment>
<accession>A0A9P9YM21</accession>
<sequence>SIAINCLGLTCFLHCLSQIAFEKTTNQTKQYSGGSNKKLSQHYRIAHTLSPD</sequence>
<reference evidence="2" key="1">
    <citation type="journal article" date="2023" name="Genome Biol. Evol.">
        <title>Long-read-based Genome Assembly of Drosophila gunungcola Reveals Fewer Chemosensory Genes in Flower-breeding Species.</title>
        <authorList>
            <person name="Negi A."/>
            <person name="Liao B.Y."/>
            <person name="Yeh S.D."/>
        </authorList>
    </citation>
    <scope>NUCLEOTIDE SEQUENCE</scope>
    <source>
        <strain evidence="2">Sukarami</strain>
    </source>
</reference>
<dbReference type="AlphaFoldDB" id="A0A9P9YM21"/>
<feature type="signal peptide" evidence="1">
    <location>
        <begin position="1"/>
        <end position="21"/>
    </location>
</feature>
<keyword evidence="3" id="KW-1185">Reference proteome</keyword>
<protein>
    <submittedName>
        <fullName evidence="2">Uncharacterized protein</fullName>
    </submittedName>
</protein>
<organism evidence="2 3">
    <name type="scientific">Drosophila gunungcola</name>
    <name type="common">fruit fly</name>
    <dbReference type="NCBI Taxonomy" id="103775"/>
    <lineage>
        <taxon>Eukaryota</taxon>
        <taxon>Metazoa</taxon>
        <taxon>Ecdysozoa</taxon>
        <taxon>Arthropoda</taxon>
        <taxon>Hexapoda</taxon>
        <taxon>Insecta</taxon>
        <taxon>Pterygota</taxon>
        <taxon>Neoptera</taxon>
        <taxon>Endopterygota</taxon>
        <taxon>Diptera</taxon>
        <taxon>Brachycera</taxon>
        <taxon>Muscomorpha</taxon>
        <taxon>Ephydroidea</taxon>
        <taxon>Drosophilidae</taxon>
        <taxon>Drosophila</taxon>
        <taxon>Sophophora</taxon>
    </lineage>
</organism>